<keyword evidence="2" id="KW-1185">Reference proteome</keyword>
<dbReference type="InterPro" id="IPR052209">
    <property type="entry name" value="CbiZ"/>
</dbReference>
<reference evidence="1 2" key="1">
    <citation type="submission" date="2020-06" db="EMBL/GenBank/DDBJ databases">
        <title>Methanolobus halotolerans sp. nov., isolated from a saline lake Tus in Siberia.</title>
        <authorList>
            <person name="Shen Y."/>
            <person name="Chen S.-C."/>
            <person name="Lai M.-C."/>
            <person name="Huang H.-H."/>
            <person name="Chiu H.-H."/>
            <person name="Tang S.-L."/>
            <person name="Rogozin D.Y."/>
            <person name="Degermendzhy A.G."/>
        </authorList>
    </citation>
    <scope>NUCLEOTIDE SEQUENCE [LARGE SCALE GENOMIC DNA]</scope>
    <source>
        <strain evidence="1 2">DSM 21339</strain>
    </source>
</reference>
<sequence>MLLETSGGEKVYRRSGSIVVILPEGRSAFTTSWVNGGYREDLEAVFNHHVPRGKHSAEDLEGGSVPAYLEFISNKLGVDPEKSSGLLTAACMENAAIVTRSFRGVEVTAIVTGGIEVNGGRVGDPASYYQENGAYQYIQGTINTILLIGANLPPYSMTRAIVTATEAKTAALQQLVAPSRHSNGIATGSGTDMIAIVADRTSTITLTDAGKHSKLGEMIGRCVLEATLRALELQSDLTPLSQRDMMVRLDRFGVDEAMYWKAASRLEGQNRKAAFLKELREFSKNPSLVSTTAAVLHILDEISWGLIPETAGKKAAVSIMKGLPDLLGCAVDLPFDEILDEKNSIVDNWINITAWLIKNGKLSAVPDR</sequence>
<evidence type="ECO:0000313" key="2">
    <source>
        <dbReference type="Proteomes" id="UP000509594"/>
    </source>
</evidence>
<dbReference type="PANTHER" id="PTHR35336:SF5">
    <property type="entry name" value="ADENOSYLCOBINAMIDE AMIDOHYDROLASE"/>
    <property type="match status" value="1"/>
</dbReference>
<proteinExistence type="predicted"/>
<dbReference type="GO" id="GO:0016787">
    <property type="term" value="F:hydrolase activity"/>
    <property type="evidence" value="ECO:0007669"/>
    <property type="project" value="UniProtKB-KW"/>
</dbReference>
<dbReference type="PANTHER" id="PTHR35336">
    <property type="entry name" value="ADENOSYLCOBINAMIDE AMIDOHYDROLASE"/>
    <property type="match status" value="1"/>
</dbReference>
<dbReference type="Pfam" id="PF01955">
    <property type="entry name" value="CbiZ"/>
    <property type="match status" value="1"/>
</dbReference>
<dbReference type="InterPro" id="IPR002808">
    <property type="entry name" value="AdoCbi_amidolase"/>
</dbReference>
<keyword evidence="1" id="KW-0378">Hydrolase</keyword>
<evidence type="ECO:0000313" key="1">
    <source>
        <dbReference type="EMBL" id="QLC51369.1"/>
    </source>
</evidence>
<dbReference type="AlphaFoldDB" id="A0A7D5ID83"/>
<dbReference type="OrthoDB" id="64585at2157"/>
<accession>A0A7D5ID83</accession>
<gene>
    <name evidence="1" type="ORF">HWN40_12760</name>
</gene>
<dbReference type="KEGG" id="mzi:HWN40_12760"/>
<protein>
    <submittedName>
        <fullName evidence="1">Adenosylcobinamide amidohydrolase</fullName>
    </submittedName>
</protein>
<dbReference type="EMBL" id="CP058215">
    <property type="protein sequence ID" value="QLC51369.1"/>
    <property type="molecule type" value="Genomic_DNA"/>
</dbReference>
<organism evidence="1 2">
    <name type="scientific">Methanolobus zinderi</name>
    <dbReference type="NCBI Taxonomy" id="536044"/>
    <lineage>
        <taxon>Archaea</taxon>
        <taxon>Methanobacteriati</taxon>
        <taxon>Methanobacteriota</taxon>
        <taxon>Stenosarchaea group</taxon>
        <taxon>Methanomicrobia</taxon>
        <taxon>Methanosarcinales</taxon>
        <taxon>Methanosarcinaceae</taxon>
        <taxon>Methanolobus</taxon>
    </lineage>
</organism>
<dbReference type="Proteomes" id="UP000509594">
    <property type="component" value="Chromosome"/>
</dbReference>
<name>A0A7D5ID83_9EURY</name>